<dbReference type="RefSeq" id="WP_105356225.1">
    <property type="nucleotide sequence ID" value="NZ_PUIB01000018.1"/>
</dbReference>
<keyword evidence="2" id="KW-0732">Signal</keyword>
<feature type="compositionally biased region" description="Basic and acidic residues" evidence="1">
    <location>
        <begin position="308"/>
        <end position="343"/>
    </location>
</feature>
<evidence type="ECO:0008006" key="5">
    <source>
        <dbReference type="Google" id="ProtNLM"/>
    </source>
</evidence>
<dbReference type="OrthoDB" id="279409at2"/>
<reference evidence="3 4" key="1">
    <citation type="submission" date="2018-02" db="EMBL/GenBank/DDBJ databases">
        <title>Comparative genomes isolates from brazilian mangrove.</title>
        <authorList>
            <person name="Araujo J.E."/>
            <person name="Taketani R.G."/>
            <person name="Silva M.C.P."/>
            <person name="Loureco M.V."/>
            <person name="Andreote F.D."/>
        </authorList>
    </citation>
    <scope>NUCLEOTIDE SEQUENCE [LARGE SCALE GENOMIC DNA]</scope>
    <source>
        <strain evidence="3 4">NAP PRIS-MGV</strain>
    </source>
</reference>
<evidence type="ECO:0000313" key="3">
    <source>
        <dbReference type="EMBL" id="PQO33070.1"/>
    </source>
</evidence>
<organism evidence="3 4">
    <name type="scientific">Blastopirellula marina</name>
    <dbReference type="NCBI Taxonomy" id="124"/>
    <lineage>
        <taxon>Bacteria</taxon>
        <taxon>Pseudomonadati</taxon>
        <taxon>Planctomycetota</taxon>
        <taxon>Planctomycetia</taxon>
        <taxon>Pirellulales</taxon>
        <taxon>Pirellulaceae</taxon>
        <taxon>Blastopirellula</taxon>
    </lineage>
</organism>
<feature type="compositionally biased region" description="Pro residues" evidence="1">
    <location>
        <begin position="362"/>
        <end position="374"/>
    </location>
</feature>
<dbReference type="Proteomes" id="UP000239388">
    <property type="component" value="Unassembled WGS sequence"/>
</dbReference>
<sequence length="388" mass="44606">MNRSAILTGFITLCLLTAMIGHAQETESEKAARIEAMSDADKLALRNKLERFDRLSSDERERLFNLNAQLEQRADGEELRDVMHRYYAWLKTINSGQRLELQSMPIEERVKKIKELMAGQERIRFFEVMKEFMKGVEAEEFDAIHQWIVDDWLVRNKDQVLANEEKLYRRKPWLREVTADRSMSDNRKVYVLWTHMFHVDGITDVMPSKEDFEQLKSRLAEDTQKKLDADPENQQNLLAALMRATIFSQFRQHVDDDELKQFYAQLPEKEKAKIAGYSPERFDYELRKLYRLENGKRFVGNRPPGPPSRDRDNRRGDGRDGRGNGRGPDGRGPDGRGPDRGGPDRGPGGMGGPGMRGERGPRPPAPGDQPPPPKPADEQETETPKSDS</sequence>
<accession>A0A2S8FM14</accession>
<dbReference type="AlphaFoldDB" id="A0A2S8FM14"/>
<feature type="signal peptide" evidence="2">
    <location>
        <begin position="1"/>
        <end position="23"/>
    </location>
</feature>
<feature type="chain" id="PRO_5015753954" description="DUF3106 domain-containing protein" evidence="2">
    <location>
        <begin position="24"/>
        <end position="388"/>
    </location>
</feature>
<comment type="caution">
    <text evidence="3">The sequence shown here is derived from an EMBL/GenBank/DDBJ whole genome shotgun (WGS) entry which is preliminary data.</text>
</comment>
<feature type="compositionally biased region" description="Gly residues" evidence="1">
    <location>
        <begin position="344"/>
        <end position="355"/>
    </location>
</feature>
<name>A0A2S8FM14_9BACT</name>
<dbReference type="EMBL" id="PUIB01000018">
    <property type="protein sequence ID" value="PQO33070.1"/>
    <property type="molecule type" value="Genomic_DNA"/>
</dbReference>
<evidence type="ECO:0000313" key="4">
    <source>
        <dbReference type="Proteomes" id="UP000239388"/>
    </source>
</evidence>
<evidence type="ECO:0000256" key="1">
    <source>
        <dbReference type="SAM" id="MobiDB-lite"/>
    </source>
</evidence>
<evidence type="ECO:0000256" key="2">
    <source>
        <dbReference type="SAM" id="SignalP"/>
    </source>
</evidence>
<feature type="region of interest" description="Disordered" evidence="1">
    <location>
        <begin position="296"/>
        <end position="388"/>
    </location>
</feature>
<protein>
    <recommendedName>
        <fullName evidence="5">DUF3106 domain-containing protein</fullName>
    </recommendedName>
</protein>
<proteinExistence type="predicted"/>
<gene>
    <name evidence="3" type="ORF">C5Y98_18210</name>
</gene>